<comment type="caution">
    <text evidence="12">Lacks conserved residue(s) required for the propagation of feature annotation.</text>
</comment>
<dbReference type="UniPathway" id="UPA00193"/>
<evidence type="ECO:0000256" key="9">
    <source>
        <dbReference type="ARBA" id="ARBA00023102"/>
    </source>
</evidence>
<dbReference type="GO" id="GO:0035999">
    <property type="term" value="P:tetrahydrofolate interconversion"/>
    <property type="evidence" value="ECO:0007669"/>
    <property type="project" value="UniProtKB-UniRule"/>
</dbReference>
<keyword evidence="8 12" id="KW-0560">Oxidoreductase</keyword>
<dbReference type="InterPro" id="IPR020631">
    <property type="entry name" value="THF_DH/CycHdrlase_NAD-bd_dom"/>
</dbReference>
<evidence type="ECO:0000313" key="15">
    <source>
        <dbReference type="EMBL" id="CDF59175.1"/>
    </source>
</evidence>
<reference evidence="15" key="1">
    <citation type="submission" date="2013-03" db="EMBL/GenBank/DDBJ databases">
        <title>Draft genome sequence of the hydrogen-ethanol-producing anaerobic alkalithermophilic Caloramator celere.</title>
        <authorList>
            <person name="Ciranna A."/>
            <person name="Larjo A."/>
            <person name="Kivisto A."/>
            <person name="Santala V."/>
            <person name="Roos C."/>
            <person name="Karp M."/>
        </authorList>
    </citation>
    <scope>NUCLEOTIDE SEQUENCE [LARGE SCALE GENOMIC DNA]</scope>
    <source>
        <strain evidence="15">DSM 8682</strain>
    </source>
</reference>
<evidence type="ECO:0000259" key="13">
    <source>
        <dbReference type="Pfam" id="PF00763"/>
    </source>
</evidence>
<feature type="domain" description="Tetrahydrofolate dehydrogenase/cyclohydrolase NAD(P)-binding" evidence="14">
    <location>
        <begin position="137"/>
        <end position="279"/>
    </location>
</feature>
<dbReference type="Proteomes" id="UP000014923">
    <property type="component" value="Unassembled WGS sequence"/>
</dbReference>
<comment type="pathway">
    <text evidence="1 12">One-carbon metabolism; tetrahydrofolate interconversion.</text>
</comment>
<accession>R7RUR7</accession>
<keyword evidence="11 12" id="KW-0511">Multifunctional enzyme</keyword>
<dbReference type="InterPro" id="IPR046346">
    <property type="entry name" value="Aminoacid_DH-like_N_sf"/>
</dbReference>
<dbReference type="Pfam" id="PF00763">
    <property type="entry name" value="THF_DHG_CYH"/>
    <property type="match status" value="1"/>
</dbReference>
<dbReference type="PANTHER" id="PTHR48099">
    <property type="entry name" value="C-1-TETRAHYDROFOLATE SYNTHASE, CYTOPLASMIC-RELATED"/>
    <property type="match status" value="1"/>
</dbReference>
<dbReference type="GO" id="GO:0004488">
    <property type="term" value="F:methylenetetrahydrofolate dehydrogenase (NADP+) activity"/>
    <property type="evidence" value="ECO:0007669"/>
    <property type="project" value="UniProtKB-UniRule"/>
</dbReference>
<proteinExistence type="inferred from homology"/>
<evidence type="ECO:0000256" key="4">
    <source>
        <dbReference type="ARBA" id="ARBA00022605"/>
    </source>
</evidence>
<feature type="domain" description="Tetrahydrofolate dehydrogenase/cyclohydrolase catalytic" evidence="13">
    <location>
        <begin position="3"/>
        <end position="117"/>
    </location>
</feature>
<dbReference type="HAMAP" id="MF_01576">
    <property type="entry name" value="THF_DHG_CYH"/>
    <property type="match status" value="1"/>
</dbReference>
<evidence type="ECO:0000256" key="6">
    <source>
        <dbReference type="ARBA" id="ARBA00022801"/>
    </source>
</evidence>
<dbReference type="Gene3D" id="3.40.50.720">
    <property type="entry name" value="NAD(P)-binding Rossmann-like Domain"/>
    <property type="match status" value="1"/>
</dbReference>
<dbReference type="InterPro" id="IPR036291">
    <property type="entry name" value="NAD(P)-bd_dom_sf"/>
</dbReference>
<comment type="catalytic activity">
    <reaction evidence="12">
        <text>(6R)-5,10-methenyltetrahydrofolate + H2O = (6R)-10-formyltetrahydrofolate + H(+)</text>
        <dbReference type="Rhea" id="RHEA:23700"/>
        <dbReference type="ChEBI" id="CHEBI:15377"/>
        <dbReference type="ChEBI" id="CHEBI:15378"/>
        <dbReference type="ChEBI" id="CHEBI:57455"/>
        <dbReference type="ChEBI" id="CHEBI:195366"/>
        <dbReference type="EC" id="3.5.4.9"/>
    </reaction>
</comment>
<feature type="binding site" evidence="12">
    <location>
        <begin position="163"/>
        <end position="165"/>
    </location>
    <ligand>
        <name>NADP(+)</name>
        <dbReference type="ChEBI" id="CHEBI:58349"/>
    </ligand>
</feature>
<dbReference type="GO" id="GO:0005829">
    <property type="term" value="C:cytosol"/>
    <property type="evidence" value="ECO:0007669"/>
    <property type="project" value="TreeGrafter"/>
</dbReference>
<evidence type="ECO:0000256" key="2">
    <source>
        <dbReference type="ARBA" id="ARBA00011738"/>
    </source>
</evidence>
<evidence type="ECO:0000259" key="14">
    <source>
        <dbReference type="Pfam" id="PF02882"/>
    </source>
</evidence>
<comment type="subunit">
    <text evidence="2 12">Homodimer.</text>
</comment>
<dbReference type="EC" id="1.5.1.5" evidence="12"/>
<dbReference type="SUPFAM" id="SSF51735">
    <property type="entry name" value="NAD(P)-binding Rossmann-fold domains"/>
    <property type="match status" value="1"/>
</dbReference>
<dbReference type="EMBL" id="CAVN010000149">
    <property type="protein sequence ID" value="CDF59175.1"/>
    <property type="molecule type" value="Genomic_DNA"/>
</dbReference>
<comment type="catalytic activity">
    <reaction evidence="12">
        <text>(6R)-5,10-methylene-5,6,7,8-tetrahydrofolate + NADP(+) = (6R)-5,10-methenyltetrahydrofolate + NADPH</text>
        <dbReference type="Rhea" id="RHEA:22812"/>
        <dbReference type="ChEBI" id="CHEBI:15636"/>
        <dbReference type="ChEBI" id="CHEBI:57455"/>
        <dbReference type="ChEBI" id="CHEBI:57783"/>
        <dbReference type="ChEBI" id="CHEBI:58349"/>
        <dbReference type="EC" id="1.5.1.5"/>
    </reaction>
</comment>
<dbReference type="InterPro" id="IPR020630">
    <property type="entry name" value="THF_DH/CycHdrlase_cat_dom"/>
</dbReference>
<protein>
    <recommendedName>
        <fullName evidence="12">Bifunctional protein FolD</fullName>
    </recommendedName>
    <domain>
        <recommendedName>
            <fullName evidence="12">Methylenetetrahydrofolate dehydrogenase</fullName>
            <ecNumber evidence="12">1.5.1.5</ecNumber>
        </recommendedName>
    </domain>
    <domain>
        <recommendedName>
            <fullName evidence="12">Methenyltetrahydrofolate cyclohydrolase</fullName>
            <ecNumber evidence="12">3.5.4.9</ecNumber>
        </recommendedName>
    </domain>
</protein>
<dbReference type="RefSeq" id="WP_018666392.1">
    <property type="nucleotide sequence ID" value="NZ_HF952039.1"/>
</dbReference>
<keyword evidence="16" id="KW-1185">Reference proteome</keyword>
<dbReference type="FunFam" id="3.40.50.720:FF:000094">
    <property type="entry name" value="Bifunctional protein FolD"/>
    <property type="match status" value="1"/>
</dbReference>
<gene>
    <name evidence="12" type="primary">folD</name>
    <name evidence="15" type="ORF">TCEL_02243</name>
</gene>
<sequence length="282" mass="31158">MILYGREVADKMSEEILNEVKELKDKGIEPKLAIVRVGRNESDLSYERGAIKRAEKLGIKVEVFELQEDIKTDDLVGCIERINNDKLIHGILLFRPLPKHIDENHIKNAINPIKDIDCINPINVAKVMEGDKTGFAPCTPSAVVEILKHYNIDIKGKNVVVIGRSMVVGKPLSMLLLNEDATVTICHSKTQNLKEVTKNADILIVAIGRAKFINREYVSNKTTVIDVGINVDSVGNLCGDVDFDDVKELVKDITPVPGGVGAVTNTVLFKNLVKACKMQMGY</sequence>
<keyword evidence="9 12" id="KW-0368">Histidine biosynthesis</keyword>
<dbReference type="SUPFAM" id="SSF53223">
    <property type="entry name" value="Aminoacid dehydrogenase-like, N-terminal domain"/>
    <property type="match status" value="1"/>
</dbReference>
<dbReference type="GO" id="GO:0000105">
    <property type="term" value="P:L-histidine biosynthetic process"/>
    <property type="evidence" value="ECO:0007669"/>
    <property type="project" value="UniProtKB-KW"/>
</dbReference>
<name>R7RUR7_9CLOT</name>
<organism evidence="15 16">
    <name type="scientific">Thermobrachium celere DSM 8682</name>
    <dbReference type="NCBI Taxonomy" id="941824"/>
    <lineage>
        <taxon>Bacteria</taxon>
        <taxon>Bacillati</taxon>
        <taxon>Bacillota</taxon>
        <taxon>Clostridia</taxon>
        <taxon>Eubacteriales</taxon>
        <taxon>Clostridiaceae</taxon>
        <taxon>Thermobrachium</taxon>
    </lineage>
</organism>
<evidence type="ECO:0000256" key="5">
    <source>
        <dbReference type="ARBA" id="ARBA00022755"/>
    </source>
</evidence>
<feature type="binding site" evidence="12">
    <location>
        <position position="229"/>
    </location>
    <ligand>
        <name>NADP(+)</name>
        <dbReference type="ChEBI" id="CHEBI:58349"/>
    </ligand>
</feature>
<dbReference type="GO" id="GO:0004477">
    <property type="term" value="F:methenyltetrahydrofolate cyclohydrolase activity"/>
    <property type="evidence" value="ECO:0007669"/>
    <property type="project" value="UniProtKB-UniRule"/>
</dbReference>
<dbReference type="eggNOG" id="COG0190">
    <property type="taxonomic scope" value="Bacteria"/>
</dbReference>
<dbReference type="InterPro" id="IPR000672">
    <property type="entry name" value="THF_DH/CycHdrlase"/>
</dbReference>
<comment type="similarity">
    <text evidence="12">Belongs to the tetrahydrofolate dehydrogenase/cyclohydrolase family.</text>
</comment>
<dbReference type="GO" id="GO:0006164">
    <property type="term" value="P:purine nucleotide biosynthetic process"/>
    <property type="evidence" value="ECO:0007669"/>
    <property type="project" value="UniProtKB-KW"/>
</dbReference>
<keyword evidence="6 12" id="KW-0378">Hydrolase</keyword>
<evidence type="ECO:0000256" key="7">
    <source>
        <dbReference type="ARBA" id="ARBA00022857"/>
    </source>
</evidence>
<dbReference type="FunFam" id="3.40.50.10860:FF:000005">
    <property type="entry name" value="C-1-tetrahydrofolate synthase, cytoplasmic, putative"/>
    <property type="match status" value="1"/>
</dbReference>
<dbReference type="AlphaFoldDB" id="R7RUR7"/>
<dbReference type="CDD" id="cd01080">
    <property type="entry name" value="NAD_bind_m-THF_DH_Cyclohyd"/>
    <property type="match status" value="1"/>
</dbReference>
<comment type="caution">
    <text evidence="15">The sequence shown here is derived from an EMBL/GenBank/DDBJ whole genome shotgun (WGS) entry which is preliminary data.</text>
</comment>
<keyword evidence="5 12" id="KW-0658">Purine biosynthesis</keyword>
<evidence type="ECO:0000313" key="16">
    <source>
        <dbReference type="Proteomes" id="UP000014923"/>
    </source>
</evidence>
<dbReference type="GO" id="GO:0009086">
    <property type="term" value="P:methionine biosynthetic process"/>
    <property type="evidence" value="ECO:0007669"/>
    <property type="project" value="UniProtKB-KW"/>
</dbReference>
<evidence type="ECO:0000256" key="11">
    <source>
        <dbReference type="ARBA" id="ARBA00023268"/>
    </source>
</evidence>
<evidence type="ECO:0000256" key="10">
    <source>
        <dbReference type="ARBA" id="ARBA00023167"/>
    </source>
</evidence>
<dbReference type="HOGENOM" id="CLU_034045_2_1_9"/>
<keyword evidence="3 12" id="KW-0554">One-carbon metabolism</keyword>
<keyword evidence="4 12" id="KW-0028">Amino-acid biosynthesis</keyword>
<dbReference type="EC" id="3.5.4.9" evidence="12"/>
<comment type="function">
    <text evidence="12">Catalyzes the oxidation of 5,10-methylenetetrahydrofolate to 5,10-methenyltetrahydrofolate and then the hydrolysis of 5,10-methenyltetrahydrofolate to 10-formyltetrahydrofolate.</text>
</comment>
<evidence type="ECO:0000256" key="1">
    <source>
        <dbReference type="ARBA" id="ARBA00004777"/>
    </source>
</evidence>
<keyword evidence="10 12" id="KW-0486">Methionine biosynthesis</keyword>
<dbReference type="Gene3D" id="3.40.50.10860">
    <property type="entry name" value="Leucine Dehydrogenase, chain A, domain 1"/>
    <property type="match status" value="1"/>
</dbReference>
<evidence type="ECO:0000256" key="3">
    <source>
        <dbReference type="ARBA" id="ARBA00022563"/>
    </source>
</evidence>
<evidence type="ECO:0000256" key="12">
    <source>
        <dbReference type="HAMAP-Rule" id="MF_01576"/>
    </source>
</evidence>
<dbReference type="Pfam" id="PF02882">
    <property type="entry name" value="THF_DHG_CYH_C"/>
    <property type="match status" value="1"/>
</dbReference>
<dbReference type="PANTHER" id="PTHR48099:SF5">
    <property type="entry name" value="C-1-TETRAHYDROFOLATE SYNTHASE, CYTOPLASMIC"/>
    <property type="match status" value="1"/>
</dbReference>
<dbReference type="PRINTS" id="PR00085">
    <property type="entry name" value="THFDHDRGNASE"/>
</dbReference>
<evidence type="ECO:0000256" key="8">
    <source>
        <dbReference type="ARBA" id="ARBA00023002"/>
    </source>
</evidence>
<keyword evidence="7 12" id="KW-0521">NADP</keyword>